<reference evidence="1 2" key="1">
    <citation type="submission" date="2016-04" db="EMBL/GenBank/DDBJ databases">
        <title>Complete genome sequence of Bacillus oceanisediminis strain 2691.</title>
        <authorList>
            <person name="Jeong H."/>
            <person name="Kim H.J."/>
            <person name="Lee D.-W."/>
        </authorList>
    </citation>
    <scope>NUCLEOTIDE SEQUENCE [LARGE SCALE GENOMIC DNA]</scope>
    <source>
        <strain evidence="1 2">2691</strain>
        <plasmid evidence="2">pbo1</plasmid>
    </source>
</reference>
<proteinExistence type="predicted"/>
<accession>A0A160MHE3</accession>
<dbReference type="RefSeq" id="WP_019381051.1">
    <property type="nucleotide sequence ID" value="NZ_CP015507.1"/>
</dbReference>
<dbReference type="AlphaFoldDB" id="A0A160MHE3"/>
<evidence type="ECO:0000313" key="2">
    <source>
        <dbReference type="Proteomes" id="UP000077856"/>
    </source>
</evidence>
<geneLocation type="plasmid" evidence="2">
    <name>pbo1</name>
</geneLocation>
<dbReference type="KEGG" id="bon:A361_27185"/>
<keyword evidence="1" id="KW-0614">Plasmid</keyword>
<dbReference type="Proteomes" id="UP000077856">
    <property type="component" value="Plasmid pBO1"/>
</dbReference>
<dbReference type="EMBL" id="CP015507">
    <property type="protein sequence ID" value="AND42869.1"/>
    <property type="molecule type" value="Genomic_DNA"/>
</dbReference>
<gene>
    <name evidence="1" type="ORF">A361_27185</name>
</gene>
<evidence type="ECO:0000313" key="1">
    <source>
        <dbReference type="EMBL" id="AND42869.1"/>
    </source>
</evidence>
<name>A0A160MHE3_9BACI</name>
<sequence>MKIRTNKPYVYFFFEPNIVIAREIPNKPYKNLEEFCLCPGFHYTYELEDNEDFESFNHNKNKHLEGKGYITDQESTFSMFKVMNEHS</sequence>
<protein>
    <submittedName>
        <fullName evidence="1">Uncharacterized protein</fullName>
    </submittedName>
</protein>
<organism evidence="1 2">
    <name type="scientific">Cytobacillus oceanisediminis 2691</name>
    <dbReference type="NCBI Taxonomy" id="1196031"/>
    <lineage>
        <taxon>Bacteria</taxon>
        <taxon>Bacillati</taxon>
        <taxon>Bacillota</taxon>
        <taxon>Bacilli</taxon>
        <taxon>Bacillales</taxon>
        <taxon>Bacillaceae</taxon>
        <taxon>Cytobacillus</taxon>
    </lineage>
</organism>